<dbReference type="PANTHER" id="PTHR43053:SF3">
    <property type="entry name" value="ALPHA-GALACTOSIDASE C-RELATED"/>
    <property type="match status" value="1"/>
</dbReference>
<dbReference type="InterPro" id="IPR013785">
    <property type="entry name" value="Aldolase_TIM"/>
</dbReference>
<evidence type="ECO:0000259" key="7">
    <source>
        <dbReference type="Pfam" id="PF16874"/>
    </source>
</evidence>
<dbReference type="InterPro" id="IPR031704">
    <property type="entry name" value="Glyco_hydro_36_N"/>
</dbReference>
<keyword evidence="3 5" id="KW-0378">Hydrolase</keyword>
<dbReference type="Pfam" id="PF16874">
    <property type="entry name" value="Glyco_hydro_36C"/>
    <property type="match status" value="1"/>
</dbReference>
<evidence type="ECO:0000259" key="8">
    <source>
        <dbReference type="Pfam" id="PF16875"/>
    </source>
</evidence>
<dbReference type="PRINTS" id="PR00743">
    <property type="entry name" value="GLHYDRLASE36"/>
</dbReference>
<name>A0A8J3F2K7_9BIFI</name>
<dbReference type="InterPro" id="IPR017853">
    <property type="entry name" value="GH"/>
</dbReference>
<dbReference type="SUPFAM" id="SSF51445">
    <property type="entry name" value="(Trans)glycosidases"/>
    <property type="match status" value="1"/>
</dbReference>
<dbReference type="Gene3D" id="2.70.98.60">
    <property type="entry name" value="alpha-galactosidase from lactobacil brevis"/>
    <property type="match status" value="1"/>
</dbReference>
<reference evidence="9" key="2">
    <citation type="submission" date="2020-09" db="EMBL/GenBank/DDBJ databases">
        <authorList>
            <person name="Sun Q."/>
            <person name="Sedlacek I."/>
        </authorList>
    </citation>
    <scope>NUCLEOTIDE SEQUENCE</scope>
    <source>
        <strain evidence="9">CCM 8606</strain>
    </source>
</reference>
<accession>A0A8J3F2K7</accession>
<dbReference type="InterPro" id="IPR050985">
    <property type="entry name" value="Alpha-glycosidase_related"/>
</dbReference>
<feature type="active site" description="Proton donor" evidence="6">
    <location>
        <position position="546"/>
    </location>
</feature>
<comment type="catalytic activity">
    <reaction evidence="1 5">
        <text>Hydrolysis of terminal, non-reducing alpha-D-galactose residues in alpha-D-galactosides, including galactose oligosaccharides, galactomannans and galactolipids.</text>
        <dbReference type="EC" id="3.2.1.22"/>
    </reaction>
</comment>
<dbReference type="InterPro" id="IPR031705">
    <property type="entry name" value="Glyco_hydro_36_C"/>
</dbReference>
<dbReference type="FunFam" id="3.20.20.70:FF:000118">
    <property type="entry name" value="Alpha-galactosidase"/>
    <property type="match status" value="1"/>
</dbReference>
<dbReference type="InterPro" id="IPR038417">
    <property type="entry name" value="Alpga-gal_N_sf"/>
</dbReference>
<gene>
    <name evidence="9" type="ORF">GCM10007377_11750</name>
</gene>
<dbReference type="CDD" id="cd14791">
    <property type="entry name" value="GH36"/>
    <property type="match status" value="1"/>
</dbReference>
<feature type="active site" description="Nucleophile" evidence="6">
    <location>
        <position position="480"/>
    </location>
</feature>
<dbReference type="InterPro" id="IPR002252">
    <property type="entry name" value="Glyco_hydro_36"/>
</dbReference>
<dbReference type="GO" id="GO:0016052">
    <property type="term" value="P:carbohydrate catabolic process"/>
    <property type="evidence" value="ECO:0007669"/>
    <property type="project" value="InterPro"/>
</dbReference>
<comment type="caution">
    <text evidence="9">The sequence shown here is derived from an EMBL/GenBank/DDBJ whole genome shotgun (WGS) entry which is preliminary data.</text>
</comment>
<evidence type="ECO:0000256" key="4">
    <source>
        <dbReference type="ARBA" id="ARBA00023295"/>
    </source>
</evidence>
<evidence type="ECO:0000256" key="3">
    <source>
        <dbReference type="ARBA" id="ARBA00022801"/>
    </source>
</evidence>
<proteinExistence type="inferred from homology"/>
<dbReference type="Proteomes" id="UP000619536">
    <property type="component" value="Unassembled WGS sequence"/>
</dbReference>
<keyword evidence="10" id="KW-1185">Reference proteome</keyword>
<evidence type="ECO:0000313" key="9">
    <source>
        <dbReference type="EMBL" id="GGI14601.1"/>
    </source>
</evidence>
<dbReference type="GO" id="GO:0004557">
    <property type="term" value="F:alpha-galactosidase activity"/>
    <property type="evidence" value="ECO:0007669"/>
    <property type="project" value="UniProtKB-UniRule"/>
</dbReference>
<comment type="similarity">
    <text evidence="5">Belongs to the glycosyl hydrolase.</text>
</comment>
<dbReference type="Gene3D" id="3.20.20.70">
    <property type="entry name" value="Aldolase class I"/>
    <property type="match status" value="1"/>
</dbReference>
<reference evidence="9" key="1">
    <citation type="journal article" date="2014" name="Int. J. Syst. Evol. Microbiol.">
        <title>Complete genome sequence of Corynebacterium casei LMG S-19264T (=DSM 44701T), isolated from a smear-ripened cheese.</title>
        <authorList>
            <consortium name="US DOE Joint Genome Institute (JGI-PGF)"/>
            <person name="Walter F."/>
            <person name="Albersmeier A."/>
            <person name="Kalinowski J."/>
            <person name="Ruckert C."/>
        </authorList>
    </citation>
    <scope>NUCLEOTIDE SEQUENCE</scope>
    <source>
        <strain evidence="9">CCM 8606</strain>
    </source>
</reference>
<evidence type="ECO:0000256" key="2">
    <source>
        <dbReference type="ARBA" id="ARBA00012755"/>
    </source>
</evidence>
<sequence length="746" mass="82291">MAVVEQYSGTTADNRPVTAIYAEQPEAQLGFAIAIVDHQLPRIVHWGRPVGEHGNRQWLLNLVDAQQPQRVSGALDYTPWPSVLPTQSESWTGADRFVVRRDGVALFCKFVVTDQTAEVIAREHGNGEYAVITVQAVDSDQQIALTWICEVLEGGAVRQSAQVHNLADTALDVETVELGFAVPQYATEILTTTGHHLHERSPQRQPLTVGRFEKVAMMGRPDFDATLLLTLGQPGFGFDHGEAYAVSLGWSGNSKLSAERSPYTNGVIGGSEVLFGGEVSLQHDESYTSPWLYGSYGDGLNEIAARFHSVIRSWHANIAAKPRPVILNTWEAVYFDHSFETLRDLADKAAQVGVERFVVDDGWFMHRRDDTAGLGDWQVDEAVWPGGADGGERSLKALADYVHGLGMEFGLWFEPEMVNPDSDTARAHPDWILKPTANRLPMQGRMQQVLDLTNPEAFAYVYACMDELIGKLGIDYIKWDHNKLVTEAVSMHSGKPAVHAQTLAVYKIFHDLKAAHQGLEIESCSSGGGRVDLGILQYADRIWASDCVDPVERADIQRYTSLLVPPEMIGEHVGDSPAHSTKRATSQELRMAMAFFGHLGVEWNLLKQPQESLDTLAPWISAFKQYRKVFATGTTVHGDEQDAAVRLDGVVARDQSVALYRFTQLTTSQTYPASPVRLPGLDPQAQYRIKPLSTCLDVADITNAQSVLGWWTSQGTELSAQVLESYGVRMPSLHPAQAVVVVAERV</sequence>
<dbReference type="EC" id="3.2.1.22" evidence="2 5"/>
<dbReference type="PROSITE" id="PS00512">
    <property type="entry name" value="ALPHA_GALACTOSIDASE"/>
    <property type="match status" value="1"/>
</dbReference>
<evidence type="ECO:0000256" key="6">
    <source>
        <dbReference type="PIRSR" id="PIRSR005536-1"/>
    </source>
</evidence>
<evidence type="ECO:0000256" key="5">
    <source>
        <dbReference type="PIRNR" id="PIRNR005536"/>
    </source>
</evidence>
<dbReference type="PIRSF" id="PIRSF005536">
    <property type="entry name" value="Agal"/>
    <property type="match status" value="1"/>
</dbReference>
<evidence type="ECO:0000313" key="10">
    <source>
        <dbReference type="Proteomes" id="UP000619536"/>
    </source>
</evidence>
<dbReference type="InterPro" id="IPR000111">
    <property type="entry name" value="Glyco_hydro_27/36_CS"/>
</dbReference>
<dbReference type="PANTHER" id="PTHR43053">
    <property type="entry name" value="GLYCOSIDASE FAMILY 31"/>
    <property type="match status" value="1"/>
</dbReference>
<dbReference type="EMBL" id="BMDH01000002">
    <property type="protein sequence ID" value="GGI14601.1"/>
    <property type="molecule type" value="Genomic_DNA"/>
</dbReference>
<dbReference type="Pfam" id="PF02065">
    <property type="entry name" value="Melibiase"/>
    <property type="match status" value="1"/>
</dbReference>
<dbReference type="RefSeq" id="WP_188355305.1">
    <property type="nucleotide sequence ID" value="NZ_BMDH01000002.1"/>
</dbReference>
<dbReference type="AlphaFoldDB" id="A0A8J3F2K7"/>
<keyword evidence="4 5" id="KW-0326">Glycosidase</keyword>
<organism evidence="9 10">
    <name type="scientific">Galliscardovia ingluviei</name>
    <dbReference type="NCBI Taxonomy" id="1769422"/>
    <lineage>
        <taxon>Bacteria</taxon>
        <taxon>Bacillati</taxon>
        <taxon>Actinomycetota</taxon>
        <taxon>Actinomycetes</taxon>
        <taxon>Bifidobacteriales</taxon>
        <taxon>Bifidobacteriaceae</taxon>
        <taxon>Galliscardovia</taxon>
    </lineage>
</organism>
<dbReference type="Pfam" id="PF16875">
    <property type="entry name" value="Glyco_hydro_36N"/>
    <property type="match status" value="1"/>
</dbReference>
<evidence type="ECO:0000256" key="1">
    <source>
        <dbReference type="ARBA" id="ARBA00001255"/>
    </source>
</evidence>
<feature type="domain" description="Glycosyl hydrolase family 36 C-terminal" evidence="7">
    <location>
        <begin position="650"/>
        <end position="741"/>
    </location>
</feature>
<feature type="domain" description="Glycosyl hydrolase family 36 N-terminal" evidence="8">
    <location>
        <begin position="40"/>
        <end position="281"/>
    </location>
</feature>
<protein>
    <recommendedName>
        <fullName evidence="2 5">Alpha-galactosidase</fullName>
        <ecNumber evidence="2 5">3.2.1.22</ecNumber>
    </recommendedName>
</protein>